<gene>
    <name evidence="3" type="ORF">DMN91_005600</name>
    <name evidence="2" type="ORF">X777_03882</name>
</gene>
<dbReference type="Proteomes" id="UP000279307">
    <property type="component" value="Chromosome 6"/>
</dbReference>
<protein>
    <submittedName>
        <fullName evidence="2">Uncharacterized protein</fullName>
    </submittedName>
</protein>
<sequence>MEFDFDFDDDIEVDNNKDDDIEVDNNEDEDSDEESVLSNDNAYFSNEDKVEEETDRIIPDSHRRALSASTIMCAIYCYYTTGSPTDLCVSCMIDMTNVDLGPVVYIMRRHEVDTWDGIRGCWCTNCRAALYVIFPRNMCSVCMHHNFEH</sequence>
<accession>A0A026WJ36</accession>
<evidence type="ECO:0000313" key="4">
    <source>
        <dbReference type="Proteomes" id="UP000053097"/>
    </source>
</evidence>
<reference evidence="3" key="2">
    <citation type="journal article" date="2018" name="Genome Res.">
        <title>The genomic architecture and molecular evolution of ant odorant receptors.</title>
        <authorList>
            <person name="McKenzie S.K."/>
            <person name="Kronauer D.J.C."/>
        </authorList>
    </citation>
    <scope>NUCLEOTIDE SEQUENCE [LARGE SCALE GENOMIC DNA]</scope>
    <source>
        <strain evidence="3">Clonal line C1</strain>
    </source>
</reference>
<evidence type="ECO:0000313" key="3">
    <source>
        <dbReference type="EMBL" id="RLU21227.1"/>
    </source>
</evidence>
<feature type="region of interest" description="Disordered" evidence="1">
    <location>
        <begin position="1"/>
        <end position="55"/>
    </location>
</feature>
<dbReference type="EMBL" id="KK107178">
    <property type="protein sequence ID" value="EZA56057.1"/>
    <property type="molecule type" value="Genomic_DNA"/>
</dbReference>
<dbReference type="EMBL" id="QOIP01000006">
    <property type="protein sequence ID" value="RLU21227.1"/>
    <property type="molecule type" value="Genomic_DNA"/>
</dbReference>
<reference evidence="2 4" key="1">
    <citation type="journal article" date="2014" name="Curr. Biol.">
        <title>The genome of the clonal raider ant Cerapachys biroi.</title>
        <authorList>
            <person name="Oxley P.R."/>
            <person name="Ji L."/>
            <person name="Fetter-Pruneda I."/>
            <person name="McKenzie S.K."/>
            <person name="Li C."/>
            <person name="Hu H."/>
            <person name="Zhang G."/>
            <person name="Kronauer D.J."/>
        </authorList>
    </citation>
    <scope>NUCLEOTIDE SEQUENCE [LARGE SCALE GENOMIC DNA]</scope>
</reference>
<evidence type="ECO:0000256" key="1">
    <source>
        <dbReference type="SAM" id="MobiDB-lite"/>
    </source>
</evidence>
<evidence type="ECO:0000313" key="2">
    <source>
        <dbReference type="EMBL" id="EZA56057.1"/>
    </source>
</evidence>
<keyword evidence="4" id="KW-1185">Reference proteome</keyword>
<dbReference type="AlphaFoldDB" id="A0A026WJ36"/>
<feature type="compositionally biased region" description="Acidic residues" evidence="1">
    <location>
        <begin position="1"/>
        <end position="35"/>
    </location>
</feature>
<reference evidence="3" key="3">
    <citation type="submission" date="2018-07" db="EMBL/GenBank/DDBJ databases">
        <authorList>
            <person name="Mckenzie S.K."/>
            <person name="Kronauer D.J.C."/>
        </authorList>
    </citation>
    <scope>NUCLEOTIDE SEQUENCE</scope>
    <source>
        <strain evidence="3">Clonal line C1</strain>
    </source>
</reference>
<dbReference type="Proteomes" id="UP000053097">
    <property type="component" value="Unassembled WGS sequence"/>
</dbReference>
<organism evidence="2 4">
    <name type="scientific">Ooceraea biroi</name>
    <name type="common">Clonal raider ant</name>
    <name type="synonym">Cerapachys biroi</name>
    <dbReference type="NCBI Taxonomy" id="2015173"/>
    <lineage>
        <taxon>Eukaryota</taxon>
        <taxon>Metazoa</taxon>
        <taxon>Ecdysozoa</taxon>
        <taxon>Arthropoda</taxon>
        <taxon>Hexapoda</taxon>
        <taxon>Insecta</taxon>
        <taxon>Pterygota</taxon>
        <taxon>Neoptera</taxon>
        <taxon>Endopterygota</taxon>
        <taxon>Hymenoptera</taxon>
        <taxon>Apocrita</taxon>
        <taxon>Aculeata</taxon>
        <taxon>Formicoidea</taxon>
        <taxon>Formicidae</taxon>
        <taxon>Dorylinae</taxon>
        <taxon>Ooceraea</taxon>
    </lineage>
</organism>
<name>A0A026WJ36_OOCBI</name>
<proteinExistence type="predicted"/>